<sequence>MQEQTMAHQFDDFSLEILMKNKAWSFGNVDTKAVVSPRLSLQSGGHLQDYSHPNENAWRVKAGAIEFLNQDGAVSTRFDRIIENDGKYTMEGRFRLGGTGEIHYLQECGEIARPLNRTALVVPIHDAYFIYGINLLYQSVDSDYDIVFVFSTDADRRAFATMHQPSASLYYHAIVLDDHLTGSAISVVADRKTWPTVKKFLALSLVHKSYDYILCVDAETFILRPTGWTAAAEQVVSQARWYAGLLTQKHAAERNIMHASSMALSPHAEHADIQAISRNWGFYSWWWDIPVYAAGSVPGFLNWIEWDTSLQFVERFAHNLYDHITYQFYMGLHGGFSFVPVEGIAHSLEFKPAAMVGRVHREINPVRWANAFAYAQDADFFRENDYLAIYHIDRKSFPQFELA</sequence>
<organism evidence="1 2">
    <name type="scientific">Rhizobium rhododendri</name>
    <dbReference type="NCBI Taxonomy" id="2506430"/>
    <lineage>
        <taxon>Bacteria</taxon>
        <taxon>Pseudomonadati</taxon>
        <taxon>Pseudomonadota</taxon>
        <taxon>Alphaproteobacteria</taxon>
        <taxon>Hyphomicrobiales</taxon>
        <taxon>Rhizobiaceae</taxon>
        <taxon>Rhizobium/Agrobacterium group</taxon>
        <taxon>Rhizobium</taxon>
    </lineage>
</organism>
<name>A0ABY8IIQ5_9HYPH</name>
<reference evidence="1" key="1">
    <citation type="journal article" date="2019" name="Phytopathology">
        <title>A Novel Group of Rhizobium tumorigenes-Like Agrobacteria Associated with Crown Gall Disease of Rhododendron and Blueberry.</title>
        <authorList>
            <person name="Kuzmanovic N."/>
            <person name="Behrens P."/>
            <person name="Idczak E."/>
            <person name="Wagner S."/>
            <person name="Gotz M."/>
            <person name="Sproer C."/>
            <person name="Bunk B."/>
            <person name="Overmann J."/>
            <person name="Smalla K."/>
        </authorList>
    </citation>
    <scope>NUCLEOTIDE SEQUENCE</scope>
    <source>
        <strain evidence="1">Rho-6.2</strain>
    </source>
</reference>
<evidence type="ECO:0000313" key="2">
    <source>
        <dbReference type="Proteomes" id="UP000318939"/>
    </source>
</evidence>
<evidence type="ECO:0000313" key="1">
    <source>
        <dbReference type="EMBL" id="WFS23058.1"/>
    </source>
</evidence>
<accession>A0ABY8IIQ5</accession>
<keyword evidence="2" id="KW-1185">Reference proteome</keyword>
<reference evidence="1" key="2">
    <citation type="journal article" date="2023" name="MicrobiologyOpen">
        <title>Genomics of the tumorigenes clade of the family Rhizobiaceae and description of Rhizobium rhododendri sp. nov.</title>
        <authorList>
            <person name="Kuzmanovic N."/>
            <person name="diCenzo G.C."/>
            <person name="Bunk B."/>
            <person name="Sproeer C."/>
            <person name="Fruehling A."/>
            <person name="Neumann-Schaal M."/>
            <person name="Overmann J."/>
            <person name="Smalla K."/>
        </authorList>
    </citation>
    <scope>NUCLEOTIDE SEQUENCE</scope>
    <source>
        <strain evidence="1">Rho-6.2</strain>
    </source>
</reference>
<dbReference type="EMBL" id="CP117267">
    <property type="protein sequence ID" value="WFS23058.1"/>
    <property type="molecule type" value="Genomic_DNA"/>
</dbReference>
<dbReference type="Proteomes" id="UP000318939">
    <property type="component" value="Chromosome"/>
</dbReference>
<dbReference type="RefSeq" id="WP_142829119.1">
    <property type="nucleotide sequence ID" value="NZ_CP117267.1"/>
</dbReference>
<gene>
    <name evidence="1" type="ORF">PR018_00580</name>
</gene>
<protein>
    <submittedName>
        <fullName evidence="1">Uncharacterized protein</fullName>
    </submittedName>
</protein>
<proteinExistence type="predicted"/>